<evidence type="ECO:0000256" key="2">
    <source>
        <dbReference type="ARBA" id="ARBA00022980"/>
    </source>
</evidence>
<evidence type="ECO:0000256" key="1">
    <source>
        <dbReference type="ARBA" id="ARBA00006592"/>
    </source>
</evidence>
<organism evidence="8 9">
    <name type="scientific">Periplaneta americana</name>
    <name type="common">American cockroach</name>
    <name type="synonym">Blatta americana</name>
    <dbReference type="NCBI Taxonomy" id="6978"/>
    <lineage>
        <taxon>Eukaryota</taxon>
        <taxon>Metazoa</taxon>
        <taxon>Ecdysozoa</taxon>
        <taxon>Arthropoda</taxon>
        <taxon>Hexapoda</taxon>
        <taxon>Insecta</taxon>
        <taxon>Pterygota</taxon>
        <taxon>Neoptera</taxon>
        <taxon>Polyneoptera</taxon>
        <taxon>Dictyoptera</taxon>
        <taxon>Blattodea</taxon>
        <taxon>Blattoidea</taxon>
        <taxon>Blattidae</taxon>
        <taxon>Blattinae</taxon>
        <taxon>Periplaneta</taxon>
    </lineage>
</organism>
<protein>
    <recommendedName>
        <fullName evidence="4">Large ribosomal subunit protein eL14</fullName>
    </recommendedName>
    <alternativeName>
        <fullName evidence="5">60S ribosomal protein L14</fullName>
    </alternativeName>
</protein>
<comment type="similarity">
    <text evidence="1">Belongs to the eukaryotic ribosomal protein eL14 family.</text>
</comment>
<gene>
    <name evidence="8" type="ORF">ANN_01206</name>
</gene>
<feature type="domain" description="RNase H type-1" evidence="7">
    <location>
        <begin position="1"/>
        <end position="38"/>
    </location>
</feature>
<evidence type="ECO:0000256" key="6">
    <source>
        <dbReference type="SAM" id="MobiDB-lite"/>
    </source>
</evidence>
<dbReference type="EMBL" id="JAJSOF020000003">
    <property type="protein sequence ID" value="KAJ4449800.1"/>
    <property type="molecule type" value="Genomic_DNA"/>
</dbReference>
<reference evidence="8 9" key="1">
    <citation type="journal article" date="2022" name="Allergy">
        <title>Genome assembly and annotation of Periplaneta americana reveal a comprehensive cockroach allergen profile.</title>
        <authorList>
            <person name="Wang L."/>
            <person name="Xiong Q."/>
            <person name="Saelim N."/>
            <person name="Wang L."/>
            <person name="Nong W."/>
            <person name="Wan A.T."/>
            <person name="Shi M."/>
            <person name="Liu X."/>
            <person name="Cao Q."/>
            <person name="Hui J.H.L."/>
            <person name="Sookrung N."/>
            <person name="Leung T.F."/>
            <person name="Tungtrongchitr A."/>
            <person name="Tsui S.K.W."/>
        </authorList>
    </citation>
    <scope>NUCLEOTIDE SEQUENCE [LARGE SCALE GENOMIC DNA]</scope>
    <source>
        <strain evidence="8">PWHHKU_190912</strain>
    </source>
</reference>
<comment type="caution">
    <text evidence="8">The sequence shown here is derived from an EMBL/GenBank/DDBJ whole genome shotgun (WGS) entry which is preliminary data.</text>
</comment>
<dbReference type="Gene3D" id="2.30.30.30">
    <property type="match status" value="1"/>
</dbReference>
<dbReference type="Proteomes" id="UP001148838">
    <property type="component" value="Unassembled WGS sequence"/>
</dbReference>
<dbReference type="InterPro" id="IPR039660">
    <property type="entry name" value="Ribosomal_eL14"/>
</dbReference>
<dbReference type="InterPro" id="IPR014722">
    <property type="entry name" value="Rib_uL2_dom2"/>
</dbReference>
<dbReference type="PANTHER" id="PTHR11127:SF2">
    <property type="entry name" value="LARGE RIBOSOMAL SUBUNIT PROTEIN EL14"/>
    <property type="match status" value="1"/>
</dbReference>
<dbReference type="PANTHER" id="PTHR11127">
    <property type="entry name" value="60S RIBOSOMAL PROTEIN L14"/>
    <property type="match status" value="1"/>
</dbReference>
<dbReference type="InterPro" id="IPR002784">
    <property type="entry name" value="Ribosomal_eL14_dom"/>
</dbReference>
<feature type="compositionally biased region" description="Basic and acidic residues" evidence="6">
    <location>
        <begin position="337"/>
        <end position="357"/>
    </location>
</feature>
<proteinExistence type="inferred from homology"/>
<accession>A0ABQ8TSY7</accession>
<keyword evidence="9" id="KW-1185">Reference proteome</keyword>
<evidence type="ECO:0000313" key="9">
    <source>
        <dbReference type="Proteomes" id="UP001148838"/>
    </source>
</evidence>
<dbReference type="InterPro" id="IPR012337">
    <property type="entry name" value="RNaseH-like_sf"/>
</dbReference>
<dbReference type="InterPro" id="IPR008991">
    <property type="entry name" value="Translation_prot_SH3-like_sf"/>
</dbReference>
<evidence type="ECO:0000259" key="7">
    <source>
        <dbReference type="PROSITE" id="PS50879"/>
    </source>
</evidence>
<dbReference type="Pfam" id="PF01929">
    <property type="entry name" value="Ribosomal_L14e"/>
    <property type="match status" value="1"/>
</dbReference>
<name>A0ABQ8TSY7_PERAM</name>
<dbReference type="Gene3D" id="3.30.420.10">
    <property type="entry name" value="Ribonuclease H-like superfamily/Ribonuclease H"/>
    <property type="match status" value="1"/>
</dbReference>
<feature type="region of interest" description="Disordered" evidence="6">
    <location>
        <begin position="328"/>
        <end position="357"/>
    </location>
</feature>
<evidence type="ECO:0000256" key="3">
    <source>
        <dbReference type="ARBA" id="ARBA00023274"/>
    </source>
</evidence>
<dbReference type="PROSITE" id="PS50879">
    <property type="entry name" value="RNASE_H_1"/>
    <property type="match status" value="1"/>
</dbReference>
<evidence type="ECO:0000313" key="8">
    <source>
        <dbReference type="EMBL" id="KAJ4449800.1"/>
    </source>
</evidence>
<dbReference type="Gene3D" id="6.10.250.2270">
    <property type="match status" value="1"/>
</dbReference>
<dbReference type="CDD" id="cd23702">
    <property type="entry name" value="eL14"/>
    <property type="match status" value="1"/>
</dbReference>
<dbReference type="SUPFAM" id="SSF50104">
    <property type="entry name" value="Translation proteins SH3-like domain"/>
    <property type="match status" value="1"/>
</dbReference>
<keyword evidence="3" id="KW-0687">Ribonucleoprotein</keyword>
<evidence type="ECO:0000256" key="5">
    <source>
        <dbReference type="ARBA" id="ARBA00035318"/>
    </source>
</evidence>
<dbReference type="InterPro" id="IPR036397">
    <property type="entry name" value="RNaseH_sf"/>
</dbReference>
<dbReference type="InterPro" id="IPR002156">
    <property type="entry name" value="RNaseH_domain"/>
</dbReference>
<sequence>MLSQLITLNKRIVFQWIPSHCGILGNENADALAKKGSTATYRPVTKSTYSSVKRFIKSTYLDFNKQNLITQSQGKKWNSLHHSPQLIPDLPRKSSVAAFRLATGHDCLAKHLHIIGIYQSPNCPLCNSNQEMDSEHLKIYYGLRANFATATLQHDNEDFLNLVVFSHGIDISPKWLCEPENFIWQQNGTPPHWHMKPFERFVETGRVAYVADGPYRGKLCSIVDVIDQTRALVDGPETGVPRGQMRLNQLHLTKFKIKFPFTDRTKAVRKAWQKSKIDEKWAGSQWAQKIEAKRKRRAMTDFDRFKLRKARQIRNKIRTVAYYRLKKRSAKDKMKKKSGEKNVKKESKEKKAASKKK</sequence>
<dbReference type="SUPFAM" id="SSF53098">
    <property type="entry name" value="Ribonuclease H-like"/>
    <property type="match status" value="1"/>
</dbReference>
<evidence type="ECO:0000256" key="4">
    <source>
        <dbReference type="ARBA" id="ARBA00035215"/>
    </source>
</evidence>
<keyword evidence="2" id="KW-0689">Ribosomal protein</keyword>